<name>A0A8E2J7U3_9PEZI</name>
<proteinExistence type="predicted"/>
<organism evidence="3 4">
    <name type="scientific">Lepidopterella palustris CBS 459.81</name>
    <dbReference type="NCBI Taxonomy" id="1314670"/>
    <lineage>
        <taxon>Eukaryota</taxon>
        <taxon>Fungi</taxon>
        <taxon>Dikarya</taxon>
        <taxon>Ascomycota</taxon>
        <taxon>Pezizomycotina</taxon>
        <taxon>Dothideomycetes</taxon>
        <taxon>Pleosporomycetidae</taxon>
        <taxon>Mytilinidiales</taxon>
        <taxon>Argynnaceae</taxon>
        <taxon>Lepidopterella</taxon>
    </lineage>
</organism>
<sequence>AWTSEKESLDSIRASQASEIKELTETLNAQKKEISNITGQLDEVTKKFSQKEAVYEEEKRLIIENLNEDLSHKEKVHEEEKENLLSEMESMKETVVRKHVAVVEPLEKENAKLKGKVERLEAILAAGDRVAKAAAMVGTPRDMDTVDEEEEDESGVQTSAGASEDSAEERPREVLGTQLAAMQESLRQLNDLNDDALLESSRTAARLTSHMTMEDDVD</sequence>
<dbReference type="OrthoDB" id="2289094at2759"/>
<reference evidence="3 4" key="1">
    <citation type="journal article" date="2016" name="Nat. Commun.">
        <title>Ectomycorrhizal ecology is imprinted in the genome of the dominant symbiotic fungus Cenococcum geophilum.</title>
        <authorList>
            <consortium name="DOE Joint Genome Institute"/>
            <person name="Peter M."/>
            <person name="Kohler A."/>
            <person name="Ohm R.A."/>
            <person name="Kuo A."/>
            <person name="Krutzmann J."/>
            <person name="Morin E."/>
            <person name="Arend M."/>
            <person name="Barry K.W."/>
            <person name="Binder M."/>
            <person name="Choi C."/>
            <person name="Clum A."/>
            <person name="Copeland A."/>
            <person name="Grisel N."/>
            <person name="Haridas S."/>
            <person name="Kipfer T."/>
            <person name="LaButti K."/>
            <person name="Lindquist E."/>
            <person name="Lipzen A."/>
            <person name="Maire R."/>
            <person name="Meier B."/>
            <person name="Mihaltcheva S."/>
            <person name="Molinier V."/>
            <person name="Murat C."/>
            <person name="Poggeler S."/>
            <person name="Quandt C.A."/>
            <person name="Sperisen C."/>
            <person name="Tritt A."/>
            <person name="Tisserant E."/>
            <person name="Crous P.W."/>
            <person name="Henrissat B."/>
            <person name="Nehls U."/>
            <person name="Egli S."/>
            <person name="Spatafora J.W."/>
            <person name="Grigoriev I.V."/>
            <person name="Martin F.M."/>
        </authorList>
    </citation>
    <scope>NUCLEOTIDE SEQUENCE [LARGE SCALE GENOMIC DNA]</scope>
    <source>
        <strain evidence="3 4">CBS 459.81</strain>
    </source>
</reference>
<feature type="coiled-coil region" evidence="1">
    <location>
        <begin position="13"/>
        <end position="123"/>
    </location>
</feature>
<evidence type="ECO:0000313" key="4">
    <source>
        <dbReference type="Proteomes" id="UP000250266"/>
    </source>
</evidence>
<protein>
    <submittedName>
        <fullName evidence="3">Uncharacterized protein</fullName>
    </submittedName>
</protein>
<accession>A0A8E2J7U3</accession>
<evidence type="ECO:0000256" key="1">
    <source>
        <dbReference type="SAM" id="Coils"/>
    </source>
</evidence>
<gene>
    <name evidence="3" type="ORF">K432DRAFT_411966</name>
</gene>
<dbReference type="AlphaFoldDB" id="A0A8E2J7U3"/>
<dbReference type="Proteomes" id="UP000250266">
    <property type="component" value="Unassembled WGS sequence"/>
</dbReference>
<keyword evidence="4" id="KW-1185">Reference proteome</keyword>
<dbReference type="EMBL" id="KV747168">
    <property type="protein sequence ID" value="OCK72707.1"/>
    <property type="molecule type" value="Genomic_DNA"/>
</dbReference>
<feature type="region of interest" description="Disordered" evidence="2">
    <location>
        <begin position="135"/>
        <end position="177"/>
    </location>
</feature>
<evidence type="ECO:0000256" key="2">
    <source>
        <dbReference type="SAM" id="MobiDB-lite"/>
    </source>
</evidence>
<feature type="compositionally biased region" description="Acidic residues" evidence="2">
    <location>
        <begin position="145"/>
        <end position="154"/>
    </location>
</feature>
<evidence type="ECO:0000313" key="3">
    <source>
        <dbReference type="EMBL" id="OCK72707.1"/>
    </source>
</evidence>
<keyword evidence="1" id="KW-0175">Coiled coil</keyword>
<feature type="non-terminal residue" evidence="3">
    <location>
        <position position="218"/>
    </location>
</feature>